<dbReference type="EMBL" id="JAPZBR010000008">
    <property type="protein sequence ID" value="KAJ5341369.1"/>
    <property type="molecule type" value="Genomic_DNA"/>
</dbReference>
<keyword evidence="3" id="KW-1185">Reference proteome</keyword>
<feature type="compositionally biased region" description="Low complexity" evidence="1">
    <location>
        <begin position="512"/>
        <end position="535"/>
    </location>
</feature>
<proteinExistence type="predicted"/>
<gene>
    <name evidence="2" type="ORF">N7541_010493</name>
</gene>
<reference evidence="2" key="1">
    <citation type="submission" date="2022-12" db="EMBL/GenBank/DDBJ databases">
        <authorList>
            <person name="Petersen C."/>
        </authorList>
    </citation>
    <scope>NUCLEOTIDE SEQUENCE</scope>
    <source>
        <strain evidence="2">IBT 35675</strain>
    </source>
</reference>
<protein>
    <submittedName>
        <fullName evidence="2">Uncharacterized protein</fullName>
    </submittedName>
</protein>
<organism evidence="2 3">
    <name type="scientific">Penicillium brevicompactum</name>
    <dbReference type="NCBI Taxonomy" id="5074"/>
    <lineage>
        <taxon>Eukaryota</taxon>
        <taxon>Fungi</taxon>
        <taxon>Dikarya</taxon>
        <taxon>Ascomycota</taxon>
        <taxon>Pezizomycotina</taxon>
        <taxon>Eurotiomycetes</taxon>
        <taxon>Eurotiomycetidae</taxon>
        <taxon>Eurotiales</taxon>
        <taxon>Aspergillaceae</taxon>
        <taxon>Penicillium</taxon>
    </lineage>
</organism>
<name>A0A9W9QRP0_PENBR</name>
<feature type="compositionally biased region" description="Pro residues" evidence="1">
    <location>
        <begin position="1"/>
        <end position="10"/>
    </location>
</feature>
<feature type="region of interest" description="Disordered" evidence="1">
    <location>
        <begin position="1"/>
        <end position="241"/>
    </location>
</feature>
<feature type="compositionally biased region" description="Basic and acidic residues" evidence="1">
    <location>
        <begin position="464"/>
        <end position="476"/>
    </location>
</feature>
<dbReference type="Proteomes" id="UP001148299">
    <property type="component" value="Unassembled WGS sequence"/>
</dbReference>
<feature type="compositionally biased region" description="Low complexity" evidence="1">
    <location>
        <begin position="100"/>
        <end position="120"/>
    </location>
</feature>
<feature type="compositionally biased region" description="Polar residues" evidence="1">
    <location>
        <begin position="348"/>
        <end position="364"/>
    </location>
</feature>
<evidence type="ECO:0000256" key="1">
    <source>
        <dbReference type="SAM" id="MobiDB-lite"/>
    </source>
</evidence>
<feature type="region of interest" description="Disordered" evidence="1">
    <location>
        <begin position="253"/>
        <end position="283"/>
    </location>
</feature>
<feature type="region of interest" description="Disordered" evidence="1">
    <location>
        <begin position="460"/>
        <end position="535"/>
    </location>
</feature>
<feature type="compositionally biased region" description="Polar residues" evidence="1">
    <location>
        <begin position="134"/>
        <end position="143"/>
    </location>
</feature>
<comment type="caution">
    <text evidence="2">The sequence shown here is derived from an EMBL/GenBank/DDBJ whole genome shotgun (WGS) entry which is preliminary data.</text>
</comment>
<feature type="compositionally biased region" description="Acidic residues" evidence="1">
    <location>
        <begin position="372"/>
        <end position="389"/>
    </location>
</feature>
<dbReference type="AlphaFoldDB" id="A0A9W9QRP0"/>
<sequence>MASTPPPPSPSAIRVPRAPRHGAKYDDWEPYPTRYSARLASQRAAKEAQSAPLLSHSTSSAQSGRPKRTLSPSSPGTVKPSSKKAAHNHASSSRISPFDSAPSHPRTSAAPSSRSSAERALPTPVKTPSKKQAIISSSGSATPRTLFPQHLHPSAEKWTTRAPLRFSLTTLRRKDLARKQGPLEYNHPRAPAPSISIHTDSRDRIPVNAGPKNNPFYTPPVDIDTQSAPSGIPIHTDSRDRIPANAGPNCGLFRTAPGILDGRPATRSTLVDEETPRGACSRGKSVYKSFDDMDESDDEDDLGLFANRPDLLAKNPNCLKGIKPLKRSEIKPKVLFARPDGIRASSPPLDQSPSIIRGSNNPASLTHVEASANDDEEDVTDVEDNEAADEATHNPDSSPLELGSVSSCGDIPSVSNPSLGVTPSPEGSFYEGSQEENPFAEVAQVADPGVSTGSLYEWLRSGKKANDREKETASDRMKRHRETRGSPYPRTRMAKLAEAAAGPDGSAHAPVRAPTRASLRASARAAASPSTPGSL</sequence>
<feature type="region of interest" description="Disordered" evidence="1">
    <location>
        <begin position="336"/>
        <end position="438"/>
    </location>
</feature>
<reference evidence="2" key="2">
    <citation type="journal article" date="2023" name="IMA Fungus">
        <title>Comparative genomic study of the Penicillium genus elucidates a diverse pangenome and 15 lateral gene transfer events.</title>
        <authorList>
            <person name="Petersen C."/>
            <person name="Sorensen T."/>
            <person name="Nielsen M.R."/>
            <person name="Sondergaard T.E."/>
            <person name="Sorensen J.L."/>
            <person name="Fitzpatrick D.A."/>
            <person name="Frisvad J.C."/>
            <person name="Nielsen K.L."/>
        </authorList>
    </citation>
    <scope>NUCLEOTIDE SEQUENCE</scope>
    <source>
        <strain evidence="2">IBT 35675</strain>
    </source>
</reference>
<accession>A0A9W9QRP0</accession>
<evidence type="ECO:0000313" key="3">
    <source>
        <dbReference type="Proteomes" id="UP001148299"/>
    </source>
</evidence>
<feature type="compositionally biased region" description="Polar residues" evidence="1">
    <location>
        <begin position="70"/>
        <end position="80"/>
    </location>
</feature>
<evidence type="ECO:0000313" key="2">
    <source>
        <dbReference type="EMBL" id="KAJ5341369.1"/>
    </source>
</evidence>